<keyword evidence="7" id="KW-0472">Membrane</keyword>
<dbReference type="PANTHER" id="PTHR43297:SF2">
    <property type="entry name" value="DIPEPTIDE TRANSPORT ATP-BINDING PROTEIN DPPD"/>
    <property type="match status" value="1"/>
</dbReference>
<dbReference type="SMART" id="SM00382">
    <property type="entry name" value="AAA"/>
    <property type="match status" value="1"/>
</dbReference>
<comment type="catalytic activity">
    <reaction evidence="9">
        <text>a dipeptide(out) + ATP + H2O = a dipeptide(in) + ADP + phosphate + H(+)</text>
        <dbReference type="Rhea" id="RHEA:23120"/>
        <dbReference type="ChEBI" id="CHEBI:15377"/>
        <dbReference type="ChEBI" id="CHEBI:15378"/>
        <dbReference type="ChEBI" id="CHEBI:30616"/>
        <dbReference type="ChEBI" id="CHEBI:43474"/>
        <dbReference type="ChEBI" id="CHEBI:90799"/>
        <dbReference type="ChEBI" id="CHEBI:456216"/>
        <dbReference type="EC" id="7.4.2.9"/>
    </reaction>
</comment>
<name>A0ABX9AR76_9ENTR</name>
<organism evidence="11 12">
    <name type="scientific">Symbiopectobacterium purcellii</name>
    <dbReference type="NCBI Taxonomy" id="2871826"/>
    <lineage>
        <taxon>Bacteria</taxon>
        <taxon>Pseudomonadati</taxon>
        <taxon>Pseudomonadota</taxon>
        <taxon>Gammaproteobacteria</taxon>
        <taxon>Enterobacterales</taxon>
        <taxon>Enterobacteriaceae</taxon>
    </lineage>
</organism>
<dbReference type="RefSeq" id="WP_222160729.1">
    <property type="nucleotide sequence ID" value="NZ_CP081864.1"/>
</dbReference>
<comment type="similarity">
    <text evidence="2">Belongs to the ABC transporter superfamily.</text>
</comment>
<dbReference type="Proteomes" id="UP000825886">
    <property type="component" value="Chromosome"/>
</dbReference>
<reference evidence="11 12" key="1">
    <citation type="submission" date="2021-08" db="EMBL/GenBank/DDBJ databases">
        <title>Culture and genomic analysis of Symbiopectobacterium purcellii sp. nov. gen. nov., isolated from the leafhopper Empoasca decipiens.</title>
        <authorList>
            <person name="Nadal-Jimenez P."/>
            <person name="Siozios S."/>
            <person name="Halliday N."/>
            <person name="Camara M."/>
            <person name="Hurst G.D.D."/>
        </authorList>
    </citation>
    <scope>NUCLEOTIDE SEQUENCE [LARGE SCALE GENOMIC DNA]</scope>
    <source>
        <strain evidence="11 12">SyEd1</strain>
    </source>
</reference>
<evidence type="ECO:0000256" key="1">
    <source>
        <dbReference type="ARBA" id="ARBA00004417"/>
    </source>
</evidence>
<evidence type="ECO:0000256" key="8">
    <source>
        <dbReference type="ARBA" id="ARBA00038852"/>
    </source>
</evidence>
<dbReference type="InterPro" id="IPR003439">
    <property type="entry name" value="ABC_transporter-like_ATP-bd"/>
</dbReference>
<dbReference type="PROSITE" id="PS50893">
    <property type="entry name" value="ABC_TRANSPORTER_2"/>
    <property type="match status" value="1"/>
</dbReference>
<dbReference type="InterPro" id="IPR050388">
    <property type="entry name" value="ABC_Ni/Peptide_Import"/>
</dbReference>
<evidence type="ECO:0000256" key="6">
    <source>
        <dbReference type="ARBA" id="ARBA00022840"/>
    </source>
</evidence>
<dbReference type="EC" id="7.4.2.9" evidence="8"/>
<dbReference type="GO" id="GO:0005524">
    <property type="term" value="F:ATP binding"/>
    <property type="evidence" value="ECO:0007669"/>
    <property type="project" value="UniProtKB-KW"/>
</dbReference>
<accession>A0ABX9AR76</accession>
<dbReference type="PROSITE" id="PS00211">
    <property type="entry name" value="ABC_TRANSPORTER_1"/>
    <property type="match status" value="1"/>
</dbReference>
<dbReference type="InterPro" id="IPR027417">
    <property type="entry name" value="P-loop_NTPase"/>
</dbReference>
<gene>
    <name evidence="11" type="ORF">K6K13_10490</name>
</gene>
<evidence type="ECO:0000259" key="10">
    <source>
        <dbReference type="PROSITE" id="PS50893"/>
    </source>
</evidence>
<keyword evidence="5" id="KW-0547">Nucleotide-binding</keyword>
<proteinExistence type="inferred from homology"/>
<dbReference type="Gene3D" id="3.40.50.300">
    <property type="entry name" value="P-loop containing nucleotide triphosphate hydrolases"/>
    <property type="match status" value="1"/>
</dbReference>
<evidence type="ECO:0000256" key="4">
    <source>
        <dbReference type="ARBA" id="ARBA00022475"/>
    </source>
</evidence>
<feature type="domain" description="ABC transporter" evidence="10">
    <location>
        <begin position="4"/>
        <end position="245"/>
    </location>
</feature>
<keyword evidence="6 11" id="KW-0067">ATP-binding</keyword>
<dbReference type="Pfam" id="PF00005">
    <property type="entry name" value="ABC_tran"/>
    <property type="match status" value="1"/>
</dbReference>
<evidence type="ECO:0000313" key="11">
    <source>
        <dbReference type="EMBL" id="QZN97693.1"/>
    </source>
</evidence>
<dbReference type="SUPFAM" id="SSF52540">
    <property type="entry name" value="P-loop containing nucleoside triphosphate hydrolases"/>
    <property type="match status" value="1"/>
</dbReference>
<evidence type="ECO:0000256" key="2">
    <source>
        <dbReference type="ARBA" id="ARBA00005417"/>
    </source>
</evidence>
<evidence type="ECO:0000256" key="9">
    <source>
        <dbReference type="ARBA" id="ARBA00047356"/>
    </source>
</evidence>
<comment type="subcellular location">
    <subcellularLocation>
        <location evidence="1">Cell inner membrane</location>
        <topology evidence="1">Peripheral membrane protein</topology>
    </subcellularLocation>
</comment>
<evidence type="ECO:0000256" key="5">
    <source>
        <dbReference type="ARBA" id="ARBA00022741"/>
    </source>
</evidence>
<dbReference type="EMBL" id="CP081864">
    <property type="protein sequence ID" value="QZN97693.1"/>
    <property type="molecule type" value="Genomic_DNA"/>
</dbReference>
<keyword evidence="12" id="KW-1185">Reference proteome</keyword>
<keyword evidence="3" id="KW-0813">Transport</keyword>
<dbReference type="CDD" id="cd03257">
    <property type="entry name" value="ABC_NikE_OppD_transporters"/>
    <property type="match status" value="1"/>
</dbReference>
<dbReference type="PANTHER" id="PTHR43297">
    <property type="entry name" value="OLIGOPEPTIDE TRANSPORT ATP-BINDING PROTEIN APPD"/>
    <property type="match status" value="1"/>
</dbReference>
<evidence type="ECO:0000256" key="3">
    <source>
        <dbReference type="ARBA" id="ARBA00022448"/>
    </source>
</evidence>
<dbReference type="InterPro" id="IPR003593">
    <property type="entry name" value="AAA+_ATPase"/>
</dbReference>
<keyword evidence="4" id="KW-1003">Cell membrane</keyword>
<evidence type="ECO:0000256" key="7">
    <source>
        <dbReference type="ARBA" id="ARBA00023136"/>
    </source>
</evidence>
<dbReference type="InterPro" id="IPR017871">
    <property type="entry name" value="ABC_transporter-like_CS"/>
</dbReference>
<protein>
    <recommendedName>
        <fullName evidence="8">ABC-type dipeptide transporter</fullName>
        <ecNumber evidence="8">7.4.2.9</ecNumber>
    </recommendedName>
</protein>
<sequence>MALLTVDNLTLTLNGLIKLNDISFTQHPGERVALLGASGSGKSLTARALLGLPLAGSTMSGTFHYAGQERVASSTVQPPHIAAIFQDSSAALHPLIGVGKQLVLALRANGAPSARTAWEAGIALLATVGFSQPEHIAHHYPGELSGGQRQRVCIALALASQSALLIADEPTTALDVITQAQVLQALKTYTSHAPERALLFITHDIAVAAALCQRALILSEGKIVEQGAIDALVRHPQHPYTVALMAAARQQRHQISQNALALAG</sequence>
<evidence type="ECO:0000313" key="12">
    <source>
        <dbReference type="Proteomes" id="UP000825886"/>
    </source>
</evidence>